<keyword evidence="1" id="KW-0732">Signal</keyword>
<comment type="caution">
    <text evidence="2">The sequence shown here is derived from an EMBL/GenBank/DDBJ whole genome shotgun (WGS) entry which is preliminary data.</text>
</comment>
<accession>A0A7W4PL28</accession>
<name>A0A7W4PL28_9PROT</name>
<organism evidence="2 3">
    <name type="scientific">Gluconacetobacter tumulisoli</name>
    <dbReference type="NCBI Taxonomy" id="1286189"/>
    <lineage>
        <taxon>Bacteria</taxon>
        <taxon>Pseudomonadati</taxon>
        <taxon>Pseudomonadota</taxon>
        <taxon>Alphaproteobacteria</taxon>
        <taxon>Acetobacterales</taxon>
        <taxon>Acetobacteraceae</taxon>
        <taxon>Gluconacetobacter</taxon>
    </lineage>
</organism>
<feature type="signal peptide" evidence="1">
    <location>
        <begin position="1"/>
        <end position="26"/>
    </location>
</feature>
<protein>
    <recommendedName>
        <fullName evidence="4">Secreted protein</fullName>
    </recommendedName>
</protein>
<keyword evidence="3" id="KW-1185">Reference proteome</keyword>
<evidence type="ECO:0000256" key="1">
    <source>
        <dbReference type="SAM" id="SignalP"/>
    </source>
</evidence>
<dbReference type="RefSeq" id="WP_182957951.1">
    <property type="nucleotide sequence ID" value="NZ_JABEQM010000006.1"/>
</dbReference>
<dbReference type="EMBL" id="JABEQM010000006">
    <property type="protein sequence ID" value="MBB2201730.1"/>
    <property type="molecule type" value="Genomic_DNA"/>
</dbReference>
<proteinExistence type="predicted"/>
<feature type="chain" id="PRO_5030797868" description="Secreted protein" evidence="1">
    <location>
        <begin position="27"/>
        <end position="312"/>
    </location>
</feature>
<dbReference type="Proteomes" id="UP000578030">
    <property type="component" value="Unassembled WGS sequence"/>
</dbReference>
<evidence type="ECO:0000313" key="2">
    <source>
        <dbReference type="EMBL" id="MBB2201730.1"/>
    </source>
</evidence>
<reference evidence="2 3" key="1">
    <citation type="submission" date="2020-04" db="EMBL/GenBank/DDBJ databases">
        <title>Description of novel Gluconacetobacter.</title>
        <authorList>
            <person name="Sombolestani A."/>
        </authorList>
    </citation>
    <scope>NUCLEOTIDE SEQUENCE [LARGE SCALE GENOMIC DNA]</scope>
    <source>
        <strain evidence="2 3">LMG 27802</strain>
    </source>
</reference>
<evidence type="ECO:0000313" key="3">
    <source>
        <dbReference type="Proteomes" id="UP000578030"/>
    </source>
</evidence>
<dbReference type="AlphaFoldDB" id="A0A7W4PL28"/>
<evidence type="ECO:0008006" key="4">
    <source>
        <dbReference type="Google" id="ProtNLM"/>
    </source>
</evidence>
<gene>
    <name evidence="2" type="ORF">HLH28_09105</name>
</gene>
<sequence>MRILSPAVLMAIVLGGTMAILPSAMAAPLPGDCAVAGADSPAGGGGTATAHGYRLRFSGGMEPPSLHAATVSVKGSGGTATPGRDILDAASVVLLGALTNHHVPGCTPGYFTDTVSPVLRGLGADGSYDLTWSHPTIANGLTRMSFRTIHLHLAGAGTDMPVVASLEIQDAATTGQGGLSSLLPQQARSVFSIPARSLGPLLAAVSGRPTQGVAVPVTIRSLTAQRSDMRLDGSGSAVLTGNPDAASATGHMSMRNLPDLIAAVRAMGQTRVATALILANLVGHHADADDTSWDVAWQGGILTVNRIPLPLR</sequence>